<dbReference type="SUPFAM" id="SSF56672">
    <property type="entry name" value="DNA/RNA polymerases"/>
    <property type="match status" value="1"/>
</dbReference>
<dbReference type="Proteomes" id="UP000288805">
    <property type="component" value="Unassembled WGS sequence"/>
</dbReference>
<dbReference type="AlphaFoldDB" id="A0A438C5L8"/>
<comment type="caution">
    <text evidence="2">The sequence shown here is derived from an EMBL/GenBank/DDBJ whole genome shotgun (WGS) entry which is preliminary data.</text>
</comment>
<dbReference type="InterPro" id="IPR043128">
    <property type="entry name" value="Rev_trsase/Diguanyl_cyclase"/>
</dbReference>
<name>A0A438C5L8_VITVI</name>
<proteinExistence type="predicted"/>
<dbReference type="InterPro" id="IPR041577">
    <property type="entry name" value="RT_RNaseH_2"/>
</dbReference>
<dbReference type="Pfam" id="PF17919">
    <property type="entry name" value="RT_RNaseH_2"/>
    <property type="match status" value="1"/>
</dbReference>
<reference evidence="2 3" key="1">
    <citation type="journal article" date="2018" name="PLoS Genet.">
        <title>Population sequencing reveals clonal diversity and ancestral inbreeding in the grapevine cultivar Chardonnay.</title>
        <authorList>
            <person name="Roach M.J."/>
            <person name="Johnson D.L."/>
            <person name="Bohlmann J."/>
            <person name="van Vuuren H.J."/>
            <person name="Jones S.J."/>
            <person name="Pretorius I.S."/>
            <person name="Schmidt S.A."/>
            <person name="Borneman A.R."/>
        </authorList>
    </citation>
    <scope>NUCLEOTIDE SEQUENCE [LARGE SCALE GENOMIC DNA]</scope>
    <source>
        <strain evidence="3">cv. Chardonnay</strain>
        <tissue evidence="2">Leaf</tissue>
    </source>
</reference>
<evidence type="ECO:0000259" key="1">
    <source>
        <dbReference type="Pfam" id="PF17919"/>
    </source>
</evidence>
<protein>
    <recommendedName>
        <fullName evidence="1">Reverse transcriptase/retrotransposon-derived protein RNase H-like domain-containing protein</fullName>
    </recommendedName>
</protein>
<evidence type="ECO:0000313" key="2">
    <source>
        <dbReference type="EMBL" id="RVW18488.1"/>
    </source>
</evidence>
<dbReference type="Gene3D" id="3.30.70.270">
    <property type="match status" value="1"/>
</dbReference>
<accession>A0A438C5L8</accession>
<feature type="domain" description="Reverse transcriptase/retrotransposon-derived protein RNase H-like" evidence="1">
    <location>
        <begin position="9"/>
        <end position="52"/>
    </location>
</feature>
<dbReference type="InterPro" id="IPR043502">
    <property type="entry name" value="DNA/RNA_pol_sf"/>
</dbReference>
<dbReference type="EMBL" id="QGNW01002523">
    <property type="protein sequence ID" value="RVW18488.1"/>
    <property type="molecule type" value="Genomic_DNA"/>
</dbReference>
<organism evidence="2 3">
    <name type="scientific">Vitis vinifera</name>
    <name type="common">Grape</name>
    <dbReference type="NCBI Taxonomy" id="29760"/>
    <lineage>
        <taxon>Eukaryota</taxon>
        <taxon>Viridiplantae</taxon>
        <taxon>Streptophyta</taxon>
        <taxon>Embryophyta</taxon>
        <taxon>Tracheophyta</taxon>
        <taxon>Spermatophyta</taxon>
        <taxon>Magnoliopsida</taxon>
        <taxon>eudicotyledons</taxon>
        <taxon>Gunneridae</taxon>
        <taxon>Pentapetalae</taxon>
        <taxon>rosids</taxon>
        <taxon>Vitales</taxon>
        <taxon>Vitaceae</taxon>
        <taxon>Viteae</taxon>
        <taxon>Vitis</taxon>
    </lineage>
</organism>
<gene>
    <name evidence="2" type="ORF">CK203_109048</name>
</gene>
<sequence>MLKKDSFEWSGQAEEAFQKLKLAMTNAPVLALPNFNRIFVVECDAIGFGIDYMGYHDPLFAIETQHSLAPSGENCLVFKEQLSTSALAIIPKQMGKLK</sequence>
<evidence type="ECO:0000313" key="3">
    <source>
        <dbReference type="Proteomes" id="UP000288805"/>
    </source>
</evidence>